<gene>
    <name evidence="1" type="ORF">B9Q03_04875</name>
</gene>
<sequence length="190" mass="21797">RGCAEYERREGRDSMYKVATFLVKCFWGKPEEMADALGVLLLTWNQALYRYGPPDSDELSKCIADNMNKINHFRQREITTFSASDEGSTQELVERFLDALKTEKSGRKSSVAVAKALHLLAPAFFPLWDKKIARAYGCYYSKEPAQKYVSFCTIIREIANGVKGYVGDSPKTLVKLIDEYNYSKYTKRWI</sequence>
<comment type="caution">
    <text evidence="1">The sequence shown here is derived from an EMBL/GenBank/DDBJ whole genome shotgun (WGS) entry which is preliminary data.</text>
</comment>
<proteinExistence type="predicted"/>
<accession>A0A2R6AXN3</accession>
<dbReference type="Proteomes" id="UP000240322">
    <property type="component" value="Unassembled WGS sequence"/>
</dbReference>
<dbReference type="AlphaFoldDB" id="A0A2R6AXN3"/>
<evidence type="ECO:0000313" key="2">
    <source>
        <dbReference type="Proteomes" id="UP000240322"/>
    </source>
</evidence>
<name>A0A2R6AXN3_9ARCH</name>
<dbReference type="EMBL" id="NEXE01000033">
    <property type="protein sequence ID" value="PSN91149.1"/>
    <property type="molecule type" value="Genomic_DNA"/>
</dbReference>
<organism evidence="1 2">
    <name type="scientific">Candidatus Marsarchaeota G2 archaeon OSP_D</name>
    <dbReference type="NCBI Taxonomy" id="1978157"/>
    <lineage>
        <taxon>Archaea</taxon>
        <taxon>Candidatus Marsarchaeota</taxon>
        <taxon>Candidatus Marsarchaeota group 2</taxon>
    </lineage>
</organism>
<feature type="non-terminal residue" evidence="1">
    <location>
        <position position="1"/>
    </location>
</feature>
<protein>
    <submittedName>
        <fullName evidence="1">Uncharacterized protein</fullName>
    </submittedName>
</protein>
<evidence type="ECO:0000313" key="1">
    <source>
        <dbReference type="EMBL" id="PSN91149.1"/>
    </source>
</evidence>
<reference evidence="1 2" key="1">
    <citation type="submission" date="2017-04" db="EMBL/GenBank/DDBJ databases">
        <title>Novel microbial lineages endemic to geothermal iron-oxide mats fill important gaps in the evolutionary history of Archaea.</title>
        <authorList>
            <person name="Jay Z.J."/>
            <person name="Beam J.P."/>
            <person name="Dlakic M."/>
            <person name="Rusch D.B."/>
            <person name="Kozubal M.A."/>
            <person name="Inskeep W.P."/>
        </authorList>
    </citation>
    <scope>NUCLEOTIDE SEQUENCE [LARGE SCALE GENOMIC DNA]</scope>
    <source>
        <strain evidence="1">OSP_D</strain>
    </source>
</reference>